<feature type="transmembrane region" description="Helical" evidence="1">
    <location>
        <begin position="351"/>
        <end position="372"/>
    </location>
</feature>
<proteinExistence type="predicted"/>
<keyword evidence="1" id="KW-1133">Transmembrane helix</keyword>
<accession>A0ABS5V4B4</accession>
<name>A0ABS5V4B4_9GAMM</name>
<dbReference type="Proteomes" id="UP001195903">
    <property type="component" value="Unassembled WGS sequence"/>
</dbReference>
<dbReference type="RefSeq" id="WP_214507474.1">
    <property type="nucleotide sequence ID" value="NZ_JAHEPS010000004.1"/>
</dbReference>
<keyword evidence="3" id="KW-1185">Reference proteome</keyword>
<keyword evidence="1" id="KW-0472">Membrane</keyword>
<feature type="transmembrane region" description="Helical" evidence="1">
    <location>
        <begin position="151"/>
        <end position="175"/>
    </location>
</feature>
<dbReference type="PANTHER" id="PTHR34219:SF4">
    <property type="entry name" value="PEPSY DOMAIN-CONTAINING PROTEIN"/>
    <property type="match status" value="1"/>
</dbReference>
<sequence length="521" mass="57975">MKDSFYRSMNWLHTWAGLLVCWVLLLIFFAGSLSFFRHEISLYAKPELHANVITSAPPADLAATVQHAQQFLSTKAPHAPDWLIEFPSARQPYLSYSWSEKIDGQRRPKFHSQPIDHNGNEAERPRDTLGGNFFYRLHFDLHYLPVQPARYLVGICTMFMLIALISGIIIHKRIFKDFFSFRGGKGSRSWLDAHNISAVFALPFHLVITYTGLITLMFMYMPWAGLSIWKGDADAMFDEMLPRFTQPSPSGQAAPMLDVHTLLPRVQQLWGDEAQIHDIRIRNPGDSQATVSFNRDTGQQITDETTQLVFSAVDGTLLYQSPDNHSAAVAVHDTLMALHTARFAGPALRSLGFVMGLLGCAMIASGCLLWALRLREKRRQGFGLSLVEGLNLTMIVGLPLGTVLFFLANRLLPEALAGRPNLEVAAFFAGIALCALTATVRRDSRAWRALLGLTGLLALALPLINALSTPANIFSNLQHGQWSLAIADLLFIATAAACWFARHHLPKGVPEPRKPLREQTA</sequence>
<feature type="transmembrane region" description="Helical" evidence="1">
    <location>
        <begin position="384"/>
        <end position="408"/>
    </location>
</feature>
<feature type="transmembrane region" description="Helical" evidence="1">
    <location>
        <begin position="450"/>
        <end position="468"/>
    </location>
</feature>
<evidence type="ECO:0000313" key="3">
    <source>
        <dbReference type="Proteomes" id="UP001195903"/>
    </source>
</evidence>
<dbReference type="Pfam" id="PF03929">
    <property type="entry name" value="PepSY_TM"/>
    <property type="match status" value="1"/>
</dbReference>
<feature type="transmembrane region" description="Helical" evidence="1">
    <location>
        <begin position="480"/>
        <end position="501"/>
    </location>
</feature>
<evidence type="ECO:0000313" key="2">
    <source>
        <dbReference type="EMBL" id="MBT1445275.1"/>
    </source>
</evidence>
<feature type="transmembrane region" description="Helical" evidence="1">
    <location>
        <begin position="12"/>
        <end position="36"/>
    </location>
</feature>
<organism evidence="2 3">
    <name type="scientific">Shewanella jiangmenensis</name>
    <dbReference type="NCBI Taxonomy" id="2837387"/>
    <lineage>
        <taxon>Bacteria</taxon>
        <taxon>Pseudomonadati</taxon>
        <taxon>Pseudomonadota</taxon>
        <taxon>Gammaproteobacteria</taxon>
        <taxon>Alteromonadales</taxon>
        <taxon>Shewanellaceae</taxon>
        <taxon>Shewanella</taxon>
    </lineage>
</organism>
<keyword evidence="1" id="KW-0812">Transmembrane</keyword>
<dbReference type="PANTHER" id="PTHR34219">
    <property type="entry name" value="IRON-REGULATED INNER MEMBRANE PROTEIN-RELATED"/>
    <property type="match status" value="1"/>
</dbReference>
<evidence type="ECO:0000256" key="1">
    <source>
        <dbReference type="SAM" id="Phobius"/>
    </source>
</evidence>
<feature type="transmembrane region" description="Helical" evidence="1">
    <location>
        <begin position="420"/>
        <end position="438"/>
    </location>
</feature>
<comment type="caution">
    <text evidence="2">The sequence shown here is derived from an EMBL/GenBank/DDBJ whole genome shotgun (WGS) entry which is preliminary data.</text>
</comment>
<protein>
    <submittedName>
        <fullName evidence="2">PepSY domain-containing protein</fullName>
    </submittedName>
</protein>
<dbReference type="InterPro" id="IPR005625">
    <property type="entry name" value="PepSY-ass_TM"/>
</dbReference>
<feature type="transmembrane region" description="Helical" evidence="1">
    <location>
        <begin position="196"/>
        <end position="220"/>
    </location>
</feature>
<gene>
    <name evidence="2" type="ORF">KJI95_12155</name>
</gene>
<reference evidence="2 3" key="1">
    <citation type="submission" date="2021-05" db="EMBL/GenBank/DDBJ databases">
        <title>Shewanella sp. JM162201.</title>
        <authorList>
            <person name="Xu S."/>
            <person name="Li A."/>
        </authorList>
    </citation>
    <scope>NUCLEOTIDE SEQUENCE [LARGE SCALE GENOMIC DNA]</scope>
    <source>
        <strain evidence="2 3">JM162201</strain>
    </source>
</reference>
<dbReference type="EMBL" id="JAHEPS010000004">
    <property type="protein sequence ID" value="MBT1445275.1"/>
    <property type="molecule type" value="Genomic_DNA"/>
</dbReference>